<feature type="compositionally biased region" description="Basic and acidic residues" evidence="1">
    <location>
        <begin position="246"/>
        <end position="255"/>
    </location>
</feature>
<proteinExistence type="predicted"/>
<organism evidence="2 3">
    <name type="scientific">Ceutorhynchus assimilis</name>
    <name type="common">cabbage seed weevil</name>
    <dbReference type="NCBI Taxonomy" id="467358"/>
    <lineage>
        <taxon>Eukaryota</taxon>
        <taxon>Metazoa</taxon>
        <taxon>Ecdysozoa</taxon>
        <taxon>Arthropoda</taxon>
        <taxon>Hexapoda</taxon>
        <taxon>Insecta</taxon>
        <taxon>Pterygota</taxon>
        <taxon>Neoptera</taxon>
        <taxon>Endopterygota</taxon>
        <taxon>Coleoptera</taxon>
        <taxon>Polyphaga</taxon>
        <taxon>Cucujiformia</taxon>
        <taxon>Curculionidae</taxon>
        <taxon>Ceutorhynchinae</taxon>
        <taxon>Ceutorhynchus</taxon>
    </lineage>
</organism>
<evidence type="ECO:0000313" key="2">
    <source>
        <dbReference type="EMBL" id="CAG9768057.1"/>
    </source>
</evidence>
<protein>
    <submittedName>
        <fullName evidence="2">Uncharacterized protein</fullName>
    </submittedName>
</protein>
<dbReference type="EMBL" id="OU892280">
    <property type="protein sequence ID" value="CAG9768057.1"/>
    <property type="molecule type" value="Genomic_DNA"/>
</dbReference>
<feature type="compositionally biased region" description="Basic and acidic residues" evidence="1">
    <location>
        <begin position="203"/>
        <end position="219"/>
    </location>
</feature>
<dbReference type="Proteomes" id="UP001152799">
    <property type="component" value="Chromosome 4"/>
</dbReference>
<feature type="compositionally biased region" description="Polar residues" evidence="1">
    <location>
        <begin position="228"/>
        <end position="245"/>
    </location>
</feature>
<keyword evidence="3" id="KW-1185">Reference proteome</keyword>
<evidence type="ECO:0000256" key="1">
    <source>
        <dbReference type="SAM" id="MobiDB-lite"/>
    </source>
</evidence>
<sequence>MESSGKMVECIVETGKTLNTNNQGIIKYLCGMEEERNNLGTIIQKQFEEREKIESDIEKLTFKLGLINKSLTMRIKTKNNYDKTIDEIKVHYEKLVDSSNNLREIVEKTQTELDSLMNKKIGTGTQPEEDEIKILYIKPFANDDQPTKEKRPHNAPAKWDSIIGEKIRKSQEKITNKKVSSEKTIIIADLSGNKANGKRIRKPEKSLQKESEIETEIIHNNKPMIELESSSGKVTDVTSSSNFPETNEHDTEPSL</sequence>
<gene>
    <name evidence="2" type="ORF">CEUTPL_LOCUS8606</name>
</gene>
<name>A0A9N9MSB1_9CUCU</name>
<dbReference type="AlphaFoldDB" id="A0A9N9MSB1"/>
<reference evidence="2" key="1">
    <citation type="submission" date="2022-01" db="EMBL/GenBank/DDBJ databases">
        <authorList>
            <person name="King R."/>
        </authorList>
    </citation>
    <scope>NUCLEOTIDE SEQUENCE</scope>
</reference>
<accession>A0A9N9MSB1</accession>
<dbReference type="OrthoDB" id="295355at2759"/>
<evidence type="ECO:0000313" key="3">
    <source>
        <dbReference type="Proteomes" id="UP001152799"/>
    </source>
</evidence>
<feature type="region of interest" description="Disordered" evidence="1">
    <location>
        <begin position="196"/>
        <end position="255"/>
    </location>
</feature>